<dbReference type="Gene3D" id="2.40.37.20">
    <property type="entry name" value="D-serine dehydratase-like domain"/>
    <property type="match status" value="1"/>
</dbReference>
<dbReference type="RefSeq" id="WP_367722542.1">
    <property type="nucleotide sequence ID" value="NZ_JBFOCH010000065.1"/>
</dbReference>
<accession>A0ABV3QWL2</accession>
<protein>
    <submittedName>
        <fullName evidence="4">Alanine racemase</fullName>
        <ecNumber evidence="4">5.1.1.1</ecNumber>
    </submittedName>
</protein>
<dbReference type="SUPFAM" id="SSF51419">
    <property type="entry name" value="PLP-binding barrel"/>
    <property type="match status" value="1"/>
</dbReference>
<dbReference type="InterPro" id="IPR051466">
    <property type="entry name" value="D-amino_acid_metab_enzyme"/>
</dbReference>
<dbReference type="EMBL" id="JBFOCI010000002">
    <property type="protein sequence ID" value="MEW9805444.1"/>
    <property type="molecule type" value="Genomic_DNA"/>
</dbReference>
<dbReference type="InterPro" id="IPR026956">
    <property type="entry name" value="D-ser_dehydrat-like_dom"/>
</dbReference>
<dbReference type="InterPro" id="IPR042208">
    <property type="entry name" value="D-ser_dehydrat-like_sf"/>
</dbReference>
<evidence type="ECO:0000313" key="5">
    <source>
        <dbReference type="Proteomes" id="UP001556196"/>
    </source>
</evidence>
<proteinExistence type="inferred from homology"/>
<keyword evidence="5" id="KW-1185">Reference proteome</keyword>
<keyword evidence="2" id="KW-0456">Lyase</keyword>
<dbReference type="GO" id="GO:0008784">
    <property type="term" value="F:alanine racemase activity"/>
    <property type="evidence" value="ECO:0007669"/>
    <property type="project" value="UniProtKB-EC"/>
</dbReference>
<comment type="similarity">
    <text evidence="1">Belongs to the DSD1 family.</text>
</comment>
<dbReference type="PANTHER" id="PTHR28004">
    <property type="entry name" value="ZGC:162816-RELATED"/>
    <property type="match status" value="1"/>
</dbReference>
<evidence type="ECO:0000256" key="2">
    <source>
        <dbReference type="ARBA" id="ARBA00023239"/>
    </source>
</evidence>
<comment type="caution">
    <text evidence="4">The sequence shown here is derived from an EMBL/GenBank/DDBJ whole genome shotgun (WGS) entry which is preliminary data.</text>
</comment>
<dbReference type="SMART" id="SM01119">
    <property type="entry name" value="D-ser_dehydrat"/>
    <property type="match status" value="1"/>
</dbReference>
<gene>
    <name evidence="4" type="ORF">ABUE31_05540</name>
</gene>
<name>A0ABV3QWL2_9HYPH</name>
<dbReference type="InterPro" id="IPR029066">
    <property type="entry name" value="PLP-binding_barrel"/>
</dbReference>
<dbReference type="PANTHER" id="PTHR28004:SF2">
    <property type="entry name" value="D-SERINE DEHYDRATASE"/>
    <property type="match status" value="1"/>
</dbReference>
<organism evidence="4 5">
    <name type="scientific">Mesorhizobium marinum</name>
    <dbReference type="NCBI Taxonomy" id="3228790"/>
    <lineage>
        <taxon>Bacteria</taxon>
        <taxon>Pseudomonadati</taxon>
        <taxon>Pseudomonadota</taxon>
        <taxon>Alphaproteobacteria</taxon>
        <taxon>Hyphomicrobiales</taxon>
        <taxon>Phyllobacteriaceae</taxon>
        <taxon>Mesorhizobium</taxon>
    </lineage>
</organism>
<reference evidence="4 5" key="1">
    <citation type="submission" date="2024-06" db="EMBL/GenBank/DDBJ databases">
        <authorList>
            <person name="Tuo L."/>
        </authorList>
    </citation>
    <scope>NUCLEOTIDE SEQUENCE [LARGE SCALE GENOMIC DNA]</scope>
    <source>
        <strain evidence="4 5">ZMM04-5</strain>
    </source>
</reference>
<dbReference type="Proteomes" id="UP001556196">
    <property type="component" value="Unassembled WGS sequence"/>
</dbReference>
<keyword evidence="4" id="KW-0413">Isomerase</keyword>
<dbReference type="InterPro" id="IPR001608">
    <property type="entry name" value="Ala_racemase_N"/>
</dbReference>
<sequence length="353" mass="38158">MTFPREIDTPSVTILLERVQANIDRVQAIVAGAGIRNRPHIKTHKIPAIARMQIQAGAVGLTCQKLSEAEAFIDAGVTDDILITYNIVGRRKLERLMDLSARVKRLAVVADSEAVLRGISEVALERGRVVPFLVECDTGFGRNGVQTPAAAVALAQYAATLPGVRFEGILTFPVGTDAAKVFLTEALALFKQAGIEVPIVSGGGSPALLKIEDFPMLTEYRAGTYVYNDVMMMASGLARLEDCALQVRATVVSRPSPDRAVVDAGSKILTREQYYVKDFGRIVEYPDAVVSNVTEEHGVIDLSRCERKPEIGEVVNIIPNHCCAVSNMVDNVYVLSQGEVVDVLPVAARGAVW</sequence>
<feature type="domain" description="D-serine dehydratase-like" evidence="3">
    <location>
        <begin position="244"/>
        <end position="336"/>
    </location>
</feature>
<evidence type="ECO:0000313" key="4">
    <source>
        <dbReference type="EMBL" id="MEW9805444.1"/>
    </source>
</evidence>
<dbReference type="Pfam" id="PF01168">
    <property type="entry name" value="Ala_racemase_N"/>
    <property type="match status" value="1"/>
</dbReference>
<dbReference type="Pfam" id="PF14031">
    <property type="entry name" value="D-ser_dehydrat"/>
    <property type="match status" value="1"/>
</dbReference>
<dbReference type="EC" id="5.1.1.1" evidence="4"/>
<dbReference type="Gene3D" id="3.20.20.10">
    <property type="entry name" value="Alanine racemase"/>
    <property type="match status" value="1"/>
</dbReference>
<evidence type="ECO:0000259" key="3">
    <source>
        <dbReference type="SMART" id="SM01119"/>
    </source>
</evidence>
<evidence type="ECO:0000256" key="1">
    <source>
        <dbReference type="ARBA" id="ARBA00005323"/>
    </source>
</evidence>